<name>M0D4P4_9EURY</name>
<feature type="region of interest" description="Disordered" evidence="4">
    <location>
        <begin position="1"/>
        <end position="40"/>
    </location>
</feature>
<dbReference type="GO" id="GO:0005886">
    <property type="term" value="C:plasma membrane"/>
    <property type="evidence" value="ECO:0007669"/>
    <property type="project" value="TreeGrafter"/>
</dbReference>
<dbReference type="STRING" id="797114.C475_01871"/>
<dbReference type="InterPro" id="IPR003439">
    <property type="entry name" value="ABC_transporter-like_ATP-bd"/>
</dbReference>
<dbReference type="EMBL" id="AOIU01000005">
    <property type="protein sequence ID" value="ELZ29657.1"/>
    <property type="molecule type" value="Genomic_DNA"/>
</dbReference>
<dbReference type="AlphaFoldDB" id="M0D4P4"/>
<gene>
    <name evidence="6" type="ORF">C475_01871</name>
</gene>
<evidence type="ECO:0000256" key="4">
    <source>
        <dbReference type="SAM" id="MobiDB-lite"/>
    </source>
</evidence>
<sequence length="277" mass="30172">MSSDAERSEASETASGEADTTMDPNVRETPAGKATGDRTDTLLQTDGLVKRFGGFTATDSVDFSVDEGELRCLIGPNGAGKSTLLKLIVGTLEPSAGRIYYDGQEITDMEPNERVRNGISMKFQVPSVYGDLSVRENARLPVQQFADGAERRRRVDEAIEDAGLAGYEDVPASALSHGQQQQLEIGMAASLDPDLLLLDEPVAGLSVDERTEIAERIRRLNREEGIAFIVIEHDTDFVGEIADSVTVLHRGDVFREGSIEEIESDPEVRRIYLGGEQ</sequence>
<feature type="domain" description="ABC transporter" evidence="5">
    <location>
        <begin position="43"/>
        <end position="275"/>
    </location>
</feature>
<evidence type="ECO:0000259" key="5">
    <source>
        <dbReference type="PROSITE" id="PS50893"/>
    </source>
</evidence>
<dbReference type="Pfam" id="PF00005">
    <property type="entry name" value="ABC_tran"/>
    <property type="match status" value="1"/>
</dbReference>
<reference evidence="6 7" key="1">
    <citation type="journal article" date="2014" name="PLoS Genet.">
        <title>Phylogenetically driven sequencing of extremely halophilic archaea reveals strategies for static and dynamic osmo-response.</title>
        <authorList>
            <person name="Becker E.A."/>
            <person name="Seitzer P.M."/>
            <person name="Tritt A."/>
            <person name="Larsen D."/>
            <person name="Krusor M."/>
            <person name="Yao A.I."/>
            <person name="Wu D."/>
            <person name="Madern D."/>
            <person name="Eisen J.A."/>
            <person name="Darling A.E."/>
            <person name="Facciotti M.T."/>
        </authorList>
    </citation>
    <scope>NUCLEOTIDE SEQUENCE [LARGE SCALE GENOMIC DNA]</scope>
    <source>
        <strain evidence="6 7">2-9-1</strain>
    </source>
</reference>
<keyword evidence="2" id="KW-0547">Nucleotide-binding</keyword>
<dbReference type="GO" id="GO:0005524">
    <property type="term" value="F:ATP binding"/>
    <property type="evidence" value="ECO:0007669"/>
    <property type="project" value="UniProtKB-KW"/>
</dbReference>
<dbReference type="PANTHER" id="PTHR45772:SF8">
    <property type="entry name" value="HIGH-AFFINITY BRANCHED-CHAIN AMINO ACID TRANSPORT ATP-BINDING PROTEIN"/>
    <property type="match status" value="1"/>
</dbReference>
<dbReference type="InterPro" id="IPR051120">
    <property type="entry name" value="ABC_AA/LPS_Transport"/>
</dbReference>
<dbReference type="GO" id="GO:0016887">
    <property type="term" value="F:ATP hydrolysis activity"/>
    <property type="evidence" value="ECO:0007669"/>
    <property type="project" value="InterPro"/>
</dbReference>
<dbReference type="InterPro" id="IPR003593">
    <property type="entry name" value="AAA+_ATPase"/>
</dbReference>
<evidence type="ECO:0000256" key="3">
    <source>
        <dbReference type="ARBA" id="ARBA00022840"/>
    </source>
</evidence>
<dbReference type="eggNOG" id="arCOG00927">
    <property type="taxonomic scope" value="Archaea"/>
</dbReference>
<dbReference type="Gene3D" id="3.40.50.300">
    <property type="entry name" value="P-loop containing nucleotide triphosphate hydrolases"/>
    <property type="match status" value="1"/>
</dbReference>
<keyword evidence="7" id="KW-1185">Reference proteome</keyword>
<dbReference type="SMART" id="SM00382">
    <property type="entry name" value="AAA"/>
    <property type="match status" value="1"/>
</dbReference>
<dbReference type="SUPFAM" id="SSF52540">
    <property type="entry name" value="P-loop containing nucleoside triphosphate hydrolases"/>
    <property type="match status" value="1"/>
</dbReference>
<comment type="caution">
    <text evidence="6">The sequence shown here is derived from an EMBL/GenBank/DDBJ whole genome shotgun (WGS) entry which is preliminary data.</text>
</comment>
<dbReference type="PROSITE" id="PS50893">
    <property type="entry name" value="ABC_TRANSPORTER_2"/>
    <property type="match status" value="1"/>
</dbReference>
<dbReference type="Proteomes" id="UP000011626">
    <property type="component" value="Unassembled WGS sequence"/>
</dbReference>
<evidence type="ECO:0000256" key="2">
    <source>
        <dbReference type="ARBA" id="ARBA00022741"/>
    </source>
</evidence>
<evidence type="ECO:0000313" key="6">
    <source>
        <dbReference type="EMBL" id="ELZ29657.1"/>
    </source>
</evidence>
<dbReference type="InterPro" id="IPR027417">
    <property type="entry name" value="P-loop_NTPase"/>
</dbReference>
<dbReference type="PATRIC" id="fig|797114.5.peg.372"/>
<accession>M0D4P4</accession>
<evidence type="ECO:0000313" key="7">
    <source>
        <dbReference type="Proteomes" id="UP000011626"/>
    </source>
</evidence>
<proteinExistence type="predicted"/>
<feature type="compositionally biased region" description="Basic and acidic residues" evidence="4">
    <location>
        <begin position="1"/>
        <end position="10"/>
    </location>
</feature>
<dbReference type="CDD" id="cd03219">
    <property type="entry name" value="ABC_Mj1267_LivG_branched"/>
    <property type="match status" value="1"/>
</dbReference>
<keyword evidence="3 6" id="KW-0067">ATP-binding</keyword>
<protein>
    <submittedName>
        <fullName evidence="6">Urea ABC transporter ATP-binding protein</fullName>
    </submittedName>
</protein>
<dbReference type="PANTHER" id="PTHR45772">
    <property type="entry name" value="CONSERVED COMPONENT OF ABC TRANSPORTER FOR NATURAL AMINO ACIDS-RELATED"/>
    <property type="match status" value="1"/>
</dbReference>
<keyword evidence="1" id="KW-0813">Transport</keyword>
<evidence type="ECO:0000256" key="1">
    <source>
        <dbReference type="ARBA" id="ARBA00022448"/>
    </source>
</evidence>
<organism evidence="6 7">
    <name type="scientific">Halosimplex carlsbadense 2-9-1</name>
    <dbReference type="NCBI Taxonomy" id="797114"/>
    <lineage>
        <taxon>Archaea</taxon>
        <taxon>Methanobacteriati</taxon>
        <taxon>Methanobacteriota</taxon>
        <taxon>Stenosarchaea group</taxon>
        <taxon>Halobacteria</taxon>
        <taxon>Halobacteriales</taxon>
        <taxon>Haloarculaceae</taxon>
        <taxon>Halosimplex</taxon>
    </lineage>
</organism>